<proteinExistence type="predicted"/>
<dbReference type="InParanoid" id="A0A1X7UC00"/>
<organism evidence="1">
    <name type="scientific">Amphimedon queenslandica</name>
    <name type="common">Sponge</name>
    <dbReference type="NCBI Taxonomy" id="400682"/>
    <lineage>
        <taxon>Eukaryota</taxon>
        <taxon>Metazoa</taxon>
        <taxon>Porifera</taxon>
        <taxon>Demospongiae</taxon>
        <taxon>Heteroscleromorpha</taxon>
        <taxon>Haplosclerida</taxon>
        <taxon>Niphatidae</taxon>
        <taxon>Amphimedon</taxon>
    </lineage>
</organism>
<name>A0A1X7UC00_AMPQE</name>
<dbReference type="EnsemblMetazoa" id="Aqu2.1.25301_001">
    <property type="protein sequence ID" value="Aqu2.1.25301_001"/>
    <property type="gene ID" value="Aqu2.1.25301"/>
</dbReference>
<accession>A0A1X7UC00</accession>
<dbReference type="AlphaFoldDB" id="A0A1X7UC00"/>
<protein>
    <submittedName>
        <fullName evidence="1">Uncharacterized protein</fullName>
    </submittedName>
</protein>
<reference evidence="1" key="1">
    <citation type="submission" date="2017-05" db="UniProtKB">
        <authorList>
            <consortium name="EnsemblMetazoa"/>
        </authorList>
    </citation>
    <scope>IDENTIFICATION</scope>
</reference>
<dbReference type="InterPro" id="IPR012337">
    <property type="entry name" value="RNaseH-like_sf"/>
</dbReference>
<dbReference type="SUPFAM" id="SSF53098">
    <property type="entry name" value="Ribonuclease H-like"/>
    <property type="match status" value="1"/>
</dbReference>
<sequence>MNKLVRDTEQSHCAQLLHIKDKAHLVHVTIDYSIHSQPMNDVHKVVTQFGAVFKHAAKRERLFHDICRRNNLADEESQKPPSVTPTRWFSFYKSAVAVRHLWSVLLSFIDDSESSGEKINELRMLIGDQKNRQMLLVKHKHLIETLAPIHALQEVLESSKPMLHQMYHLVNVRLKVQFSAKLTDEPQLDANTTMVLSMLSVADTSLVKADLVGFNKSLGEKWQATCARNLREDVCGSEGLWKKAVVLDPFLKLSQSQDFMS</sequence>
<evidence type="ECO:0000313" key="1">
    <source>
        <dbReference type="EnsemblMetazoa" id="Aqu2.1.25301_001"/>
    </source>
</evidence>